<dbReference type="PANTHER" id="PTHR10492">
    <property type="match status" value="1"/>
</dbReference>
<dbReference type="Gramene" id="AET2Gv20772100.21">
    <property type="protein sequence ID" value="AET2Gv20772100.21"/>
    <property type="gene ID" value="AET2Gv20772100"/>
</dbReference>
<feature type="domain" description="DNA helicase Pif1-like 2B" evidence="1">
    <location>
        <begin position="109"/>
        <end position="134"/>
    </location>
</feature>
<dbReference type="AlphaFoldDB" id="A0A453C8H9"/>
<dbReference type="InterPro" id="IPR027417">
    <property type="entry name" value="P-loop_NTPase"/>
</dbReference>
<reference evidence="2" key="4">
    <citation type="submission" date="2019-03" db="UniProtKB">
        <authorList>
            <consortium name="EnsemblPlants"/>
        </authorList>
    </citation>
    <scope>IDENTIFICATION</scope>
</reference>
<reference evidence="2" key="3">
    <citation type="journal article" date="2017" name="Nature">
        <title>Genome sequence of the progenitor of the wheat D genome Aegilops tauschii.</title>
        <authorList>
            <person name="Luo M.C."/>
            <person name="Gu Y.Q."/>
            <person name="Puiu D."/>
            <person name="Wang H."/>
            <person name="Twardziok S.O."/>
            <person name="Deal K.R."/>
            <person name="Huo N."/>
            <person name="Zhu T."/>
            <person name="Wang L."/>
            <person name="Wang Y."/>
            <person name="McGuire P.E."/>
            <person name="Liu S."/>
            <person name="Long H."/>
            <person name="Ramasamy R.K."/>
            <person name="Rodriguez J.C."/>
            <person name="Van S.L."/>
            <person name="Yuan L."/>
            <person name="Wang Z."/>
            <person name="Xia Z."/>
            <person name="Xiao L."/>
            <person name="Anderson O.D."/>
            <person name="Ouyang S."/>
            <person name="Liang Y."/>
            <person name="Zimin A.V."/>
            <person name="Pertea G."/>
            <person name="Qi P."/>
            <person name="Bennetzen J.L."/>
            <person name="Dai X."/>
            <person name="Dawson M.W."/>
            <person name="Muller H.G."/>
            <person name="Kugler K."/>
            <person name="Rivarola-Duarte L."/>
            <person name="Spannagl M."/>
            <person name="Mayer K.F.X."/>
            <person name="Lu F.H."/>
            <person name="Bevan M.W."/>
            <person name="Leroy P."/>
            <person name="Li P."/>
            <person name="You F.M."/>
            <person name="Sun Q."/>
            <person name="Liu Z."/>
            <person name="Lyons E."/>
            <person name="Wicker T."/>
            <person name="Salzberg S.L."/>
            <person name="Devos K.M."/>
            <person name="Dvorak J."/>
        </authorList>
    </citation>
    <scope>NUCLEOTIDE SEQUENCE [LARGE SCALE GENOMIC DNA]</scope>
    <source>
        <strain evidence="2">cv. AL8/78</strain>
    </source>
</reference>
<evidence type="ECO:0000313" key="2">
    <source>
        <dbReference type="EnsemblPlants" id="AET2Gv20772100.27"/>
    </source>
</evidence>
<dbReference type="SUPFAM" id="SSF52540">
    <property type="entry name" value="P-loop containing nucleoside triphosphate hydrolases"/>
    <property type="match status" value="1"/>
</dbReference>
<name>A0A453C8H9_AEGTS</name>
<dbReference type="EnsemblPlants" id="AET2Gv20772100.27">
    <property type="protein sequence ID" value="AET2Gv20772100.27"/>
    <property type="gene ID" value="AET2Gv20772100"/>
</dbReference>
<dbReference type="InterPro" id="IPR049163">
    <property type="entry name" value="Pif1-like_2B_dom"/>
</dbReference>
<evidence type="ECO:0000313" key="3">
    <source>
        <dbReference type="Proteomes" id="UP000015105"/>
    </source>
</evidence>
<organism evidence="2 3">
    <name type="scientific">Aegilops tauschii subsp. strangulata</name>
    <name type="common">Goatgrass</name>
    <dbReference type="NCBI Taxonomy" id="200361"/>
    <lineage>
        <taxon>Eukaryota</taxon>
        <taxon>Viridiplantae</taxon>
        <taxon>Streptophyta</taxon>
        <taxon>Embryophyta</taxon>
        <taxon>Tracheophyta</taxon>
        <taxon>Spermatophyta</taxon>
        <taxon>Magnoliopsida</taxon>
        <taxon>Liliopsida</taxon>
        <taxon>Poales</taxon>
        <taxon>Poaceae</taxon>
        <taxon>BOP clade</taxon>
        <taxon>Pooideae</taxon>
        <taxon>Triticodae</taxon>
        <taxon>Triticeae</taxon>
        <taxon>Triticinae</taxon>
        <taxon>Aegilops</taxon>
    </lineage>
</organism>
<reference evidence="3" key="1">
    <citation type="journal article" date="2014" name="Science">
        <title>Ancient hybridizations among the ancestral genomes of bread wheat.</title>
        <authorList>
            <consortium name="International Wheat Genome Sequencing Consortium,"/>
            <person name="Marcussen T."/>
            <person name="Sandve S.R."/>
            <person name="Heier L."/>
            <person name="Spannagl M."/>
            <person name="Pfeifer M."/>
            <person name="Jakobsen K.S."/>
            <person name="Wulff B.B."/>
            <person name="Steuernagel B."/>
            <person name="Mayer K.F."/>
            <person name="Olsen O.A."/>
        </authorList>
    </citation>
    <scope>NUCLEOTIDE SEQUENCE [LARGE SCALE GENOMIC DNA]</scope>
    <source>
        <strain evidence="3">cv. AL8/78</strain>
    </source>
</reference>
<sequence>MRQLFCTILLFCEVTDPAKLWQTNWELLSEDIQRRQRRILNFQALELNSLQIKSLLLAEIEHLLAKGGKSLKDFPGIPLPDSSILEERAILCPRNETVDQINTYIMSQIPVMLMRNINQSAGLCNGTRLTITQLGKRFIEGQVITGTNIGGKVYIPRIIMSPSDSKWPFILFVQTHSKEEKMHTEWIR</sequence>
<dbReference type="Gramene" id="AET2Gv20772100.27">
    <property type="protein sequence ID" value="AET2Gv20772100.27"/>
    <property type="gene ID" value="AET2Gv20772100"/>
</dbReference>
<dbReference type="PANTHER" id="PTHR10492:SF101">
    <property type="entry name" value="ATP-DEPENDENT DNA HELICASE"/>
    <property type="match status" value="1"/>
</dbReference>
<accession>A0A453C8H9</accession>
<evidence type="ECO:0000259" key="1">
    <source>
        <dbReference type="Pfam" id="PF21530"/>
    </source>
</evidence>
<proteinExistence type="predicted"/>
<keyword evidence="3" id="KW-1185">Reference proteome</keyword>
<dbReference type="Pfam" id="PF21530">
    <property type="entry name" value="Pif1_2B_dom"/>
    <property type="match status" value="1"/>
</dbReference>
<dbReference type="EnsemblPlants" id="AET2Gv20772100.21">
    <property type="protein sequence ID" value="AET2Gv20772100.21"/>
    <property type="gene ID" value="AET2Gv20772100"/>
</dbReference>
<protein>
    <recommendedName>
        <fullName evidence="1">DNA helicase Pif1-like 2B domain-containing protein</fullName>
    </recommendedName>
</protein>
<reference evidence="3" key="2">
    <citation type="journal article" date="2017" name="Nat. Plants">
        <title>The Aegilops tauschii genome reveals multiple impacts of transposons.</title>
        <authorList>
            <person name="Zhao G."/>
            <person name="Zou C."/>
            <person name="Li K."/>
            <person name="Wang K."/>
            <person name="Li T."/>
            <person name="Gao L."/>
            <person name="Zhang X."/>
            <person name="Wang H."/>
            <person name="Yang Z."/>
            <person name="Liu X."/>
            <person name="Jiang W."/>
            <person name="Mao L."/>
            <person name="Kong X."/>
            <person name="Jiao Y."/>
            <person name="Jia J."/>
        </authorList>
    </citation>
    <scope>NUCLEOTIDE SEQUENCE [LARGE SCALE GENOMIC DNA]</scope>
    <source>
        <strain evidence="3">cv. AL8/78</strain>
    </source>
</reference>
<dbReference type="Proteomes" id="UP000015105">
    <property type="component" value="Chromosome 2D"/>
</dbReference>
<reference evidence="2" key="5">
    <citation type="journal article" date="2021" name="G3 (Bethesda)">
        <title>Aegilops tauschii genome assembly Aet v5.0 features greater sequence contiguity and improved annotation.</title>
        <authorList>
            <person name="Wang L."/>
            <person name="Zhu T."/>
            <person name="Rodriguez J.C."/>
            <person name="Deal K.R."/>
            <person name="Dubcovsky J."/>
            <person name="McGuire P.E."/>
            <person name="Lux T."/>
            <person name="Spannagl M."/>
            <person name="Mayer K.F.X."/>
            <person name="Baldrich P."/>
            <person name="Meyers B.C."/>
            <person name="Huo N."/>
            <person name="Gu Y.Q."/>
            <person name="Zhou H."/>
            <person name="Devos K.M."/>
            <person name="Bennetzen J.L."/>
            <person name="Unver T."/>
            <person name="Budak H."/>
            <person name="Gulick P.J."/>
            <person name="Galiba G."/>
            <person name="Kalapos B."/>
            <person name="Nelson D.R."/>
            <person name="Li P."/>
            <person name="You F.M."/>
            <person name="Luo M.C."/>
            <person name="Dvorak J."/>
        </authorList>
    </citation>
    <scope>NUCLEOTIDE SEQUENCE [LARGE SCALE GENOMIC DNA]</scope>
    <source>
        <strain evidence="2">cv. AL8/78</strain>
    </source>
</reference>